<name>A0A2H0UN74_9BACT</name>
<sequence length="91" mass="10183">MDEMLKEKGENLNLQGLSTTIASYFAIAVPGQNQFRNITDLIEALEINVGVREDSRMAERVLEEWCARAGIEVPGGLGDEIVEFIDKQKEK</sequence>
<organism evidence="1 2">
    <name type="scientific">Candidatus Harrisonbacteria bacterium CG10_big_fil_rev_8_21_14_0_10_45_28</name>
    <dbReference type="NCBI Taxonomy" id="1974586"/>
    <lineage>
        <taxon>Bacteria</taxon>
        <taxon>Candidatus Harrisoniibacteriota</taxon>
    </lineage>
</organism>
<protein>
    <submittedName>
        <fullName evidence="1">Uncharacterized protein</fullName>
    </submittedName>
</protein>
<comment type="caution">
    <text evidence="1">The sequence shown here is derived from an EMBL/GenBank/DDBJ whole genome shotgun (WGS) entry which is preliminary data.</text>
</comment>
<evidence type="ECO:0000313" key="2">
    <source>
        <dbReference type="Proteomes" id="UP000230903"/>
    </source>
</evidence>
<reference evidence="2" key="1">
    <citation type="submission" date="2017-09" db="EMBL/GenBank/DDBJ databases">
        <title>Depth-based differentiation of microbial function through sediment-hosted aquifers and enrichment of novel symbionts in the deep terrestrial subsurface.</title>
        <authorList>
            <person name="Probst A.J."/>
            <person name="Ladd B."/>
            <person name="Jarett J.K."/>
            <person name="Geller-Mcgrath D.E."/>
            <person name="Sieber C.M.K."/>
            <person name="Emerson J.B."/>
            <person name="Anantharaman K."/>
            <person name="Thomas B.C."/>
            <person name="Malmstrom R."/>
            <person name="Stieglmeier M."/>
            <person name="Klingl A."/>
            <person name="Woyke T."/>
            <person name="Ryan C.M."/>
            <person name="Banfield J.F."/>
        </authorList>
    </citation>
    <scope>NUCLEOTIDE SEQUENCE [LARGE SCALE GENOMIC DNA]</scope>
</reference>
<dbReference type="Proteomes" id="UP000230903">
    <property type="component" value="Unassembled WGS sequence"/>
</dbReference>
<dbReference type="EMBL" id="PFBC01000035">
    <property type="protein sequence ID" value="PIR87872.1"/>
    <property type="molecule type" value="Genomic_DNA"/>
</dbReference>
<proteinExistence type="predicted"/>
<dbReference type="AlphaFoldDB" id="A0A2H0UN74"/>
<accession>A0A2H0UN74</accession>
<evidence type="ECO:0000313" key="1">
    <source>
        <dbReference type="EMBL" id="PIR87872.1"/>
    </source>
</evidence>
<gene>
    <name evidence="1" type="ORF">COU10_02150</name>
</gene>